<feature type="region of interest" description="Disordered" evidence="9">
    <location>
        <begin position="151"/>
        <end position="174"/>
    </location>
</feature>
<evidence type="ECO:0000256" key="5">
    <source>
        <dbReference type="ARBA" id="ARBA00023242"/>
    </source>
</evidence>
<feature type="region of interest" description="Disordered" evidence="9">
    <location>
        <begin position="281"/>
        <end position="467"/>
    </location>
</feature>
<dbReference type="GO" id="GO:0031261">
    <property type="term" value="C:DNA replication preinitiation complex"/>
    <property type="evidence" value="ECO:0007669"/>
    <property type="project" value="TreeGrafter"/>
</dbReference>
<keyword evidence="6 8" id="KW-0131">Cell cycle</keyword>
<evidence type="ECO:0000256" key="9">
    <source>
        <dbReference type="SAM" id="MobiDB-lite"/>
    </source>
</evidence>
<evidence type="ECO:0000313" key="10">
    <source>
        <dbReference type="EMBL" id="WPH00178.1"/>
    </source>
</evidence>
<feature type="compositionally biased region" description="Polar residues" evidence="9">
    <location>
        <begin position="76"/>
        <end position="86"/>
    </location>
</feature>
<evidence type="ECO:0000256" key="2">
    <source>
        <dbReference type="ARBA" id="ARBA00007276"/>
    </source>
</evidence>
<dbReference type="PANTHER" id="PTHR28124:SF1">
    <property type="entry name" value="DNA REPLICATION REGULATOR SLD2"/>
    <property type="match status" value="1"/>
</dbReference>
<comment type="similarity">
    <text evidence="2 8">Belongs to the SLD2 family.</text>
</comment>
<dbReference type="Gene3D" id="1.10.10.1460">
    <property type="match status" value="1"/>
</dbReference>
<evidence type="ECO:0000256" key="1">
    <source>
        <dbReference type="ARBA" id="ARBA00004123"/>
    </source>
</evidence>
<comment type="function">
    <text evidence="7 8">Has a role in the initiation of DNA replication. Required at S-phase checkpoint.</text>
</comment>
<feature type="region of interest" description="Disordered" evidence="9">
    <location>
        <begin position="204"/>
        <end position="225"/>
    </location>
</feature>
<dbReference type="PANTHER" id="PTHR28124">
    <property type="entry name" value="DNA REPLICATION REGULATOR SLD2"/>
    <property type="match status" value="1"/>
</dbReference>
<dbReference type="InterPro" id="IPR040203">
    <property type="entry name" value="Sld2"/>
</dbReference>
<dbReference type="CDD" id="cd22289">
    <property type="entry name" value="RecQL4_SLD2_NTD"/>
    <property type="match status" value="1"/>
</dbReference>
<dbReference type="GO" id="GO:0003688">
    <property type="term" value="F:DNA replication origin binding"/>
    <property type="evidence" value="ECO:0007669"/>
    <property type="project" value="TreeGrafter"/>
</dbReference>
<dbReference type="Proteomes" id="UP001303373">
    <property type="component" value="Chromosome 4"/>
</dbReference>
<gene>
    <name evidence="10" type="ORF">R9X50_00300100</name>
</gene>
<feature type="compositionally biased region" description="Polar residues" evidence="9">
    <location>
        <begin position="151"/>
        <end position="160"/>
    </location>
</feature>
<dbReference type="GO" id="GO:1902977">
    <property type="term" value="P:mitotic DNA replication preinitiation complex assembly"/>
    <property type="evidence" value="ECO:0007669"/>
    <property type="project" value="TreeGrafter"/>
</dbReference>
<dbReference type="EMBL" id="CP138583">
    <property type="protein sequence ID" value="WPH00178.1"/>
    <property type="molecule type" value="Genomic_DNA"/>
</dbReference>
<keyword evidence="4 8" id="KW-0235">DNA replication</keyword>
<evidence type="ECO:0000256" key="4">
    <source>
        <dbReference type="ARBA" id="ARBA00022705"/>
    </source>
</evidence>
<evidence type="ECO:0000256" key="6">
    <source>
        <dbReference type="ARBA" id="ARBA00023306"/>
    </source>
</evidence>
<feature type="region of interest" description="Disordered" evidence="9">
    <location>
        <begin position="25"/>
        <end position="99"/>
    </location>
</feature>
<dbReference type="GO" id="GO:0006270">
    <property type="term" value="P:DNA replication initiation"/>
    <property type="evidence" value="ECO:0007669"/>
    <property type="project" value="UniProtKB-UniRule"/>
</dbReference>
<dbReference type="GO" id="GO:0000727">
    <property type="term" value="P:double-strand break repair via break-induced replication"/>
    <property type="evidence" value="ECO:0007669"/>
    <property type="project" value="TreeGrafter"/>
</dbReference>
<keyword evidence="5 8" id="KW-0539">Nucleus</keyword>
<dbReference type="InterPro" id="IPR021110">
    <property type="entry name" value="DNA_rep_checkpnt_protein"/>
</dbReference>
<reference evidence="10 11" key="1">
    <citation type="submission" date="2023-11" db="EMBL/GenBank/DDBJ databases">
        <title>An acidophilic fungus is an integral part of prey digestion in a carnivorous sundew plant.</title>
        <authorList>
            <person name="Tsai I.J."/>
        </authorList>
    </citation>
    <scope>NUCLEOTIDE SEQUENCE [LARGE SCALE GENOMIC DNA]</scope>
    <source>
        <strain evidence="10">169a</strain>
    </source>
</reference>
<name>A0AAQ3RBF8_9PEZI</name>
<organism evidence="10 11">
    <name type="scientific">Acrodontium crateriforme</name>
    <dbReference type="NCBI Taxonomy" id="150365"/>
    <lineage>
        <taxon>Eukaryota</taxon>
        <taxon>Fungi</taxon>
        <taxon>Dikarya</taxon>
        <taxon>Ascomycota</taxon>
        <taxon>Pezizomycotina</taxon>
        <taxon>Dothideomycetes</taxon>
        <taxon>Dothideomycetidae</taxon>
        <taxon>Mycosphaerellales</taxon>
        <taxon>Teratosphaeriaceae</taxon>
        <taxon>Acrodontium</taxon>
    </lineage>
</organism>
<feature type="compositionally biased region" description="Basic and acidic residues" evidence="9">
    <location>
        <begin position="385"/>
        <end position="395"/>
    </location>
</feature>
<proteinExistence type="inferred from homology"/>
<evidence type="ECO:0000256" key="8">
    <source>
        <dbReference type="RuleBase" id="RU367067"/>
    </source>
</evidence>
<comment type="subcellular location">
    <subcellularLocation>
        <location evidence="1 8">Nucleus</location>
    </subcellularLocation>
</comment>
<keyword evidence="11" id="KW-1185">Reference proteome</keyword>
<dbReference type="Pfam" id="PF11719">
    <property type="entry name" value="Drc1-Sld2"/>
    <property type="match status" value="1"/>
</dbReference>
<evidence type="ECO:0000256" key="3">
    <source>
        <dbReference type="ARBA" id="ARBA00018363"/>
    </source>
</evidence>
<evidence type="ECO:0000256" key="7">
    <source>
        <dbReference type="ARBA" id="ARBA00025253"/>
    </source>
</evidence>
<feature type="compositionally biased region" description="Basic residues" evidence="9">
    <location>
        <begin position="337"/>
        <end position="359"/>
    </location>
</feature>
<dbReference type="GO" id="GO:0003697">
    <property type="term" value="F:single-stranded DNA binding"/>
    <property type="evidence" value="ECO:0007669"/>
    <property type="project" value="TreeGrafter"/>
</dbReference>
<sequence length="467" mass="52218">MSGENKENEQALTLRKELKTWEKEFANANGGRKPSRDDIKQDPNIGAKYSEYNKLIGRAPVRTQKVETPSKRRPSRPSTARENQTPQRERRSRNILSFTPQREAKIQFDVVQEELQEIQPTPAFIRSALGPTPQKDGMVLGIFDMATPSIPRTTTNTISHADQPPVDATPSKSASSVSSVFALTRTPQSSGKRHFLAAFASPSKRKFEDDAETPSTFKQHDATPSFLRRIPLPSIAEDGFEDAPGPFKKRGLVRSLSTIIEGLRKQEEERMDDEWDILDELEAEERGEKPKSAAPAILVENSQVAEMPLGPDEAPINSDDDGPAETAPLGRDGQPRKPWKKKGLKRQTRRVIMRPVLHKPGKEGSSTVPVEEDEVVAETQPKSKNSRDADQRNEDSNASDYEDVDEPASPARDKQVKQQQKIALKEQEHAAKKPGRKVNPLAHANFRKLKIKNKNSKANGRGRFGRR</sequence>
<accession>A0AAQ3RBF8</accession>
<protein>
    <recommendedName>
        <fullName evidence="3 8">DNA replication regulator SLD2</fullName>
    </recommendedName>
</protein>
<dbReference type="FunFam" id="1.10.10.1460:FF:000001">
    <property type="entry name" value="DNA replication regulator Sld2"/>
    <property type="match status" value="1"/>
</dbReference>
<dbReference type="AlphaFoldDB" id="A0AAQ3RBF8"/>
<evidence type="ECO:0000313" key="11">
    <source>
        <dbReference type="Proteomes" id="UP001303373"/>
    </source>
</evidence>
<feature type="compositionally biased region" description="Basic residues" evidence="9">
    <location>
        <begin position="445"/>
        <end position="455"/>
    </location>
</feature>